<keyword evidence="1" id="KW-0472">Membrane</keyword>
<keyword evidence="3" id="KW-1185">Reference proteome</keyword>
<gene>
    <name evidence="2" type="ORF">BFAG_04296</name>
</gene>
<proteinExistence type="predicted"/>
<keyword evidence="1" id="KW-1133">Transmembrane helix</keyword>
<accession>A0ABN0BRX5</accession>
<keyword evidence="1" id="KW-0812">Transmembrane</keyword>
<reference evidence="2 3" key="1">
    <citation type="submission" date="2008-12" db="EMBL/GenBank/DDBJ databases">
        <title>Annotation of Bacteroides fragilis strain 3_1_12.</title>
        <authorList>
            <consortium name="The Broad Institute Genome Sequencing Platform"/>
            <person name="Ward D."/>
            <person name="Young S.K."/>
            <person name="Kodira C.D."/>
            <person name="Zeng Q."/>
            <person name="Koehrsen M."/>
            <person name="Alvarado L."/>
            <person name="Berlin A."/>
            <person name="Borenstein D."/>
            <person name="Chen Z."/>
            <person name="Engels R."/>
            <person name="Freedman E."/>
            <person name="Gellesch M."/>
            <person name="Goldberg J."/>
            <person name="Griggs A."/>
            <person name="Gujja S."/>
            <person name="Heiman D."/>
            <person name="Hepburn T."/>
            <person name="Howarth C."/>
            <person name="Jen D."/>
            <person name="Larson L."/>
            <person name="Lewis B."/>
            <person name="Mehta T."/>
            <person name="Park D."/>
            <person name="Pearson M."/>
            <person name="Roberts A."/>
            <person name="Saif S."/>
            <person name="Shea T."/>
            <person name="Shenoy N."/>
            <person name="Sisk P."/>
            <person name="Stolte C."/>
            <person name="Sykes S."/>
            <person name="Walk T."/>
            <person name="White J."/>
            <person name="Yandava C."/>
            <person name="Allen-Vercoe E."/>
            <person name="Strauss J."/>
            <person name="Ambrose C."/>
            <person name="Lander E."/>
            <person name="Nusbaum C."/>
            <person name="Galagan J."/>
            <person name="Birren B."/>
        </authorList>
    </citation>
    <scope>NUCLEOTIDE SEQUENCE [LARGE SCALE GENOMIC DNA]</scope>
    <source>
        <strain evidence="2 3">3_1_12</strain>
    </source>
</reference>
<organism evidence="2 3">
    <name type="scientific">Bacteroides fragilis 3_1_12</name>
    <dbReference type="NCBI Taxonomy" id="457424"/>
    <lineage>
        <taxon>Bacteria</taxon>
        <taxon>Pseudomonadati</taxon>
        <taxon>Bacteroidota</taxon>
        <taxon>Bacteroidia</taxon>
        <taxon>Bacteroidales</taxon>
        <taxon>Bacteroidaceae</taxon>
        <taxon>Bacteroides</taxon>
    </lineage>
</organism>
<protein>
    <submittedName>
        <fullName evidence="2">Uncharacterized protein</fullName>
    </submittedName>
</protein>
<sequence length="38" mass="4621">MCQYANVPIKVHWLWHFIISMFSYWHIGISQSAHYLVN</sequence>
<dbReference type="Proteomes" id="UP000005101">
    <property type="component" value="Unassembled WGS sequence"/>
</dbReference>
<evidence type="ECO:0000313" key="3">
    <source>
        <dbReference type="Proteomes" id="UP000005101"/>
    </source>
</evidence>
<dbReference type="EMBL" id="EQ973217">
    <property type="protein sequence ID" value="EFR55598.1"/>
    <property type="molecule type" value="Genomic_DNA"/>
</dbReference>
<name>A0ABN0BRX5_BACFG</name>
<evidence type="ECO:0000256" key="1">
    <source>
        <dbReference type="SAM" id="Phobius"/>
    </source>
</evidence>
<feature type="transmembrane region" description="Helical" evidence="1">
    <location>
        <begin position="13"/>
        <end position="37"/>
    </location>
</feature>
<evidence type="ECO:0000313" key="2">
    <source>
        <dbReference type="EMBL" id="EFR55598.1"/>
    </source>
</evidence>